<evidence type="ECO:0000313" key="4">
    <source>
        <dbReference type="Proteomes" id="UP000199406"/>
    </source>
</evidence>
<reference evidence="4" key="1">
    <citation type="submission" date="2016-10" db="EMBL/GenBank/DDBJ databases">
        <authorList>
            <person name="Varghese N."/>
            <person name="Submissions S."/>
        </authorList>
    </citation>
    <scope>NUCLEOTIDE SEQUENCE [LARGE SCALE GENOMIC DNA]</scope>
    <source>
        <strain evidence="4">DSM 44268</strain>
    </source>
</reference>
<dbReference type="EMBL" id="FNBT01000001">
    <property type="protein sequence ID" value="SDF04130.1"/>
    <property type="molecule type" value="Genomic_DNA"/>
</dbReference>
<accession>A0A1G7HUK3</accession>
<gene>
    <name evidence="3" type="ORF">SAMN05660662_0833</name>
</gene>
<protein>
    <recommendedName>
        <fullName evidence="5">Lipoprotein</fullName>
    </recommendedName>
</protein>
<dbReference type="OrthoDB" id="5120200at2"/>
<evidence type="ECO:0008006" key="5">
    <source>
        <dbReference type="Google" id="ProtNLM"/>
    </source>
</evidence>
<dbReference type="PROSITE" id="PS51257">
    <property type="entry name" value="PROKAR_LIPOPROTEIN"/>
    <property type="match status" value="1"/>
</dbReference>
<feature type="chain" id="PRO_5011666582" description="Lipoprotein" evidence="2">
    <location>
        <begin position="30"/>
        <end position="143"/>
    </location>
</feature>
<evidence type="ECO:0000313" key="3">
    <source>
        <dbReference type="EMBL" id="SDF04130.1"/>
    </source>
</evidence>
<dbReference type="Proteomes" id="UP000199406">
    <property type="component" value="Unassembled WGS sequence"/>
</dbReference>
<keyword evidence="2" id="KW-0732">Signal</keyword>
<feature type="signal peptide" evidence="2">
    <location>
        <begin position="1"/>
        <end position="29"/>
    </location>
</feature>
<name>A0A1G7HUK3_9ACTN</name>
<feature type="region of interest" description="Disordered" evidence="1">
    <location>
        <begin position="26"/>
        <end position="52"/>
    </location>
</feature>
<sequence length="143" mass="14471">MQLTKVPAGFLLAVAAAGTLSACSSVPPAADESALPPDAGSPAAAYERTGDWGTGEQARLAGTLRLIDGCLVVEGVDGAQVVPVFPTDFTWREGDSSLEGFGHAVTVDGDVVLTGGVTVRAGDVARLPKGCEGAQAYFMVHAI</sequence>
<organism evidence="3 4">
    <name type="scientific">Blastococcus aurantiacus</name>
    <dbReference type="NCBI Taxonomy" id="1550231"/>
    <lineage>
        <taxon>Bacteria</taxon>
        <taxon>Bacillati</taxon>
        <taxon>Actinomycetota</taxon>
        <taxon>Actinomycetes</taxon>
        <taxon>Geodermatophilales</taxon>
        <taxon>Geodermatophilaceae</taxon>
        <taxon>Blastococcus</taxon>
    </lineage>
</organism>
<keyword evidence="4" id="KW-1185">Reference proteome</keyword>
<evidence type="ECO:0000256" key="1">
    <source>
        <dbReference type="SAM" id="MobiDB-lite"/>
    </source>
</evidence>
<dbReference type="RefSeq" id="WP_091763797.1">
    <property type="nucleotide sequence ID" value="NZ_FNBT01000001.1"/>
</dbReference>
<evidence type="ECO:0000256" key="2">
    <source>
        <dbReference type="SAM" id="SignalP"/>
    </source>
</evidence>
<dbReference type="AlphaFoldDB" id="A0A1G7HUK3"/>
<proteinExistence type="predicted"/>